<proteinExistence type="predicted"/>
<dbReference type="RefSeq" id="WP_380867167.1">
    <property type="nucleotide sequence ID" value="NZ_JBHUMA010000004.1"/>
</dbReference>
<dbReference type="EMBL" id="JBHUMA010000004">
    <property type="protein sequence ID" value="MFD2597787.1"/>
    <property type="molecule type" value="Genomic_DNA"/>
</dbReference>
<gene>
    <name evidence="2" type="ORF">ACFSQ3_02395</name>
</gene>
<evidence type="ECO:0000313" key="3">
    <source>
        <dbReference type="Proteomes" id="UP001597393"/>
    </source>
</evidence>
<evidence type="ECO:0000256" key="1">
    <source>
        <dbReference type="SAM" id="SignalP"/>
    </source>
</evidence>
<evidence type="ECO:0000313" key="2">
    <source>
        <dbReference type="EMBL" id="MFD2597787.1"/>
    </source>
</evidence>
<organism evidence="2 3">
    <name type="scientific">Sphingobacterium corticis</name>
    <dbReference type="NCBI Taxonomy" id="1812823"/>
    <lineage>
        <taxon>Bacteria</taxon>
        <taxon>Pseudomonadati</taxon>
        <taxon>Bacteroidota</taxon>
        <taxon>Sphingobacteriia</taxon>
        <taxon>Sphingobacteriales</taxon>
        <taxon>Sphingobacteriaceae</taxon>
        <taxon>Sphingobacterium</taxon>
    </lineage>
</organism>
<reference evidence="3" key="1">
    <citation type="journal article" date="2019" name="Int. J. Syst. Evol. Microbiol.">
        <title>The Global Catalogue of Microorganisms (GCM) 10K type strain sequencing project: providing services to taxonomists for standard genome sequencing and annotation.</title>
        <authorList>
            <consortium name="The Broad Institute Genomics Platform"/>
            <consortium name="The Broad Institute Genome Sequencing Center for Infectious Disease"/>
            <person name="Wu L."/>
            <person name="Ma J."/>
        </authorList>
    </citation>
    <scope>NUCLEOTIDE SEQUENCE [LARGE SCALE GENOMIC DNA]</scope>
    <source>
        <strain evidence="3">KCTC 42248</strain>
    </source>
</reference>
<name>A0ABW5NIX4_9SPHI</name>
<comment type="caution">
    <text evidence="2">The sequence shown here is derived from an EMBL/GenBank/DDBJ whole genome shotgun (WGS) entry which is preliminary data.</text>
</comment>
<keyword evidence="1" id="KW-0732">Signal</keyword>
<feature type="signal peptide" evidence="1">
    <location>
        <begin position="1"/>
        <end position="22"/>
    </location>
</feature>
<protein>
    <submittedName>
        <fullName evidence="2">Uncharacterized protein</fullName>
    </submittedName>
</protein>
<sequence length="414" mass="47501">MKKNFYLLAISFASTCFGHLYAQGLDSTSNQIAMATTSETQNEDKLAISQLNKQVSDLVRELKDNTEKINMLMNSKDLDAQNRYTVVKENLERATNAYKLLHTKIQSMKNYQSDRLFEPLIKELGNPESDKLGYRFDQKVVSLVEDNVKPKKRNIASKIYDGVNSIAKNPIVSAIPVVSPAAQLTSSVMGFLRSTSVLTDDVDQATIAKMENELNANIRFYNLLAEANTEFDYNLNIQRQELLLLQRNLYDQVRYFAEKVGLNPEPRGDQEDVGEYMNKLFLRLDQAYVANKLTQFEQKNRSGNRINYDQMLITEEANDLKDANNRLEEFVGLINQFEFQYNKHHRYTELYTDKVNAALDEAATLGVTQDNIRADLKKQMESLRTSTDNDFRSAINLEELTKAKKSIRYTARII</sequence>
<accession>A0ABW5NIX4</accession>
<keyword evidence="3" id="KW-1185">Reference proteome</keyword>
<feature type="chain" id="PRO_5046519628" evidence="1">
    <location>
        <begin position="23"/>
        <end position="414"/>
    </location>
</feature>
<dbReference type="Proteomes" id="UP001597393">
    <property type="component" value="Unassembled WGS sequence"/>
</dbReference>